<feature type="transmembrane region" description="Helical" evidence="1">
    <location>
        <begin position="137"/>
        <end position="165"/>
    </location>
</feature>
<evidence type="ECO:0000313" key="3">
    <source>
        <dbReference type="Proteomes" id="UP000317010"/>
    </source>
</evidence>
<keyword evidence="1" id="KW-0812">Transmembrane</keyword>
<feature type="transmembrane region" description="Helical" evidence="1">
    <location>
        <begin position="233"/>
        <end position="257"/>
    </location>
</feature>
<dbReference type="AlphaFoldDB" id="A0A562UBN4"/>
<gene>
    <name evidence="2" type="ORF">JN11_00737</name>
</gene>
<name>A0A562UBN4_9SPHI</name>
<comment type="caution">
    <text evidence="2">The sequence shown here is derived from an EMBL/GenBank/DDBJ whole genome shotgun (WGS) entry which is preliminary data.</text>
</comment>
<dbReference type="OrthoDB" id="6311362at2"/>
<dbReference type="Pfam" id="PF09948">
    <property type="entry name" value="PpoB2"/>
    <property type="match status" value="1"/>
</dbReference>
<dbReference type="Proteomes" id="UP000317010">
    <property type="component" value="Unassembled WGS sequence"/>
</dbReference>
<feature type="transmembrane region" description="Helical" evidence="1">
    <location>
        <begin position="93"/>
        <end position="116"/>
    </location>
</feature>
<keyword evidence="1" id="KW-0472">Membrane</keyword>
<evidence type="ECO:0000313" key="2">
    <source>
        <dbReference type="EMBL" id="TWJ03200.1"/>
    </source>
</evidence>
<organism evidence="2 3">
    <name type="scientific">Mucilaginibacter frigoritolerans</name>
    <dbReference type="NCBI Taxonomy" id="652788"/>
    <lineage>
        <taxon>Bacteria</taxon>
        <taxon>Pseudomonadati</taxon>
        <taxon>Bacteroidota</taxon>
        <taxon>Sphingobacteriia</taxon>
        <taxon>Sphingobacteriales</taxon>
        <taxon>Sphingobacteriaceae</taxon>
        <taxon>Mucilaginibacter</taxon>
    </lineage>
</organism>
<reference evidence="2 3" key="1">
    <citation type="submission" date="2019-07" db="EMBL/GenBank/DDBJ databases">
        <title>Genomic Encyclopedia of Archaeal and Bacterial Type Strains, Phase II (KMG-II): from individual species to whole genera.</title>
        <authorList>
            <person name="Goeker M."/>
        </authorList>
    </citation>
    <scope>NUCLEOTIDE SEQUENCE [LARGE SCALE GENOMIC DNA]</scope>
    <source>
        <strain evidence="2 3">ATCC BAA-1854</strain>
    </source>
</reference>
<protein>
    <submittedName>
        <fullName evidence="2">Putative metal-binding integral membrane protein DUF2182</fullName>
    </submittedName>
</protein>
<dbReference type="InterPro" id="IPR018688">
    <property type="entry name" value="PpoB2-like"/>
</dbReference>
<feature type="transmembrane region" description="Helical" evidence="1">
    <location>
        <begin position="171"/>
        <end position="189"/>
    </location>
</feature>
<keyword evidence="1" id="KW-1133">Transmembrane helix</keyword>
<feature type="transmembrane region" description="Helical" evidence="1">
    <location>
        <begin position="269"/>
        <end position="286"/>
    </location>
</feature>
<feature type="transmembrane region" description="Helical" evidence="1">
    <location>
        <begin position="31"/>
        <end position="50"/>
    </location>
</feature>
<dbReference type="EMBL" id="VLLI01000002">
    <property type="protein sequence ID" value="TWJ03200.1"/>
    <property type="molecule type" value="Genomic_DNA"/>
</dbReference>
<sequence>MSADAGVAANSNSFSFPAEKMRMLIIKHPEWWAWFLSLFAWVLIVGNLFTNAHQTGHLSMITYCTPRGIVKVLGHSPFELHAVWKEEPVSSRILTTIRTGLLPWMIMVVAMMFPLLNEPIKHVAFSVKRKDMDLGIGGFLIGYIITWTAVGVMFLLLSFFLNLIIGDLSHFASALITASGFLLAAVFIWHPGRPIKMTKCGQTAPIRIQGWHLFLDSLFYGVKMGFNCFNTCWVPMAALVLAHHNIPLMFIVTAVIIHDRYLLPHTSKFTGYAWMVVAATLFIIGIL</sequence>
<accession>A0A562UBN4</accession>
<keyword evidence="3" id="KW-1185">Reference proteome</keyword>
<evidence type="ECO:0000256" key="1">
    <source>
        <dbReference type="SAM" id="Phobius"/>
    </source>
</evidence>
<proteinExistence type="predicted"/>
<dbReference type="RefSeq" id="WP_144909732.1">
    <property type="nucleotide sequence ID" value="NZ_VLLI01000002.1"/>
</dbReference>